<accession>A0AAV1QXL0</accession>
<comment type="caution">
    <text evidence="1">The sequence shown here is derived from an EMBL/GenBank/DDBJ whole genome shotgun (WGS) entry which is preliminary data.</text>
</comment>
<sequence>MQACSMIVFAARQQWDESETQNDEYSVCHASGCDATDFVILLNNKKSPFAKGTGFEINGPCAWSPLWLPVPKVESLLMTYSNVIATLDVPSALVRV</sequence>
<name>A0AAV1QXL0_9ROSI</name>
<protein>
    <submittedName>
        <fullName evidence="1">Uncharacterized protein</fullName>
    </submittedName>
</protein>
<evidence type="ECO:0000313" key="1">
    <source>
        <dbReference type="EMBL" id="CAK7325789.1"/>
    </source>
</evidence>
<gene>
    <name evidence="1" type="ORF">DCAF_LOCUS3480</name>
</gene>
<organism evidence="1 2">
    <name type="scientific">Dovyalis caffra</name>
    <dbReference type="NCBI Taxonomy" id="77055"/>
    <lineage>
        <taxon>Eukaryota</taxon>
        <taxon>Viridiplantae</taxon>
        <taxon>Streptophyta</taxon>
        <taxon>Embryophyta</taxon>
        <taxon>Tracheophyta</taxon>
        <taxon>Spermatophyta</taxon>
        <taxon>Magnoliopsida</taxon>
        <taxon>eudicotyledons</taxon>
        <taxon>Gunneridae</taxon>
        <taxon>Pentapetalae</taxon>
        <taxon>rosids</taxon>
        <taxon>fabids</taxon>
        <taxon>Malpighiales</taxon>
        <taxon>Salicaceae</taxon>
        <taxon>Flacourtieae</taxon>
        <taxon>Dovyalis</taxon>
    </lineage>
</organism>
<proteinExistence type="predicted"/>
<keyword evidence="2" id="KW-1185">Reference proteome</keyword>
<dbReference type="AlphaFoldDB" id="A0AAV1QXL0"/>
<dbReference type="EMBL" id="CAWUPB010000850">
    <property type="protein sequence ID" value="CAK7325789.1"/>
    <property type="molecule type" value="Genomic_DNA"/>
</dbReference>
<dbReference type="Proteomes" id="UP001314170">
    <property type="component" value="Unassembled WGS sequence"/>
</dbReference>
<evidence type="ECO:0000313" key="2">
    <source>
        <dbReference type="Proteomes" id="UP001314170"/>
    </source>
</evidence>
<reference evidence="1 2" key="1">
    <citation type="submission" date="2024-01" db="EMBL/GenBank/DDBJ databases">
        <authorList>
            <person name="Waweru B."/>
        </authorList>
    </citation>
    <scope>NUCLEOTIDE SEQUENCE [LARGE SCALE GENOMIC DNA]</scope>
</reference>